<keyword evidence="3" id="KW-0963">Cytoplasm</keyword>
<sequence>MAWDAYISQNLMAPVDSAGNTLLSSALLGHDGGVWAKSADFPAITDGEVTIIMNAMNDNSITACNIAGVKYMKLQSDDKMLHCRKDKTGFIVRKTAQALVIGFYHDPPVPGAICNKQVDQLADYLEQQGY</sequence>
<comment type="subcellular location">
    <subcellularLocation>
        <location evidence="1">Cytoplasm</location>
        <location evidence="1">Cytoskeleton</location>
    </subcellularLocation>
</comment>
<reference evidence="7" key="1">
    <citation type="journal article" date="2020" name="bioRxiv">
        <title>Comparative genomics of Chlamydomonas.</title>
        <authorList>
            <person name="Craig R.J."/>
            <person name="Hasan A.R."/>
            <person name="Ness R.W."/>
            <person name="Keightley P.D."/>
        </authorList>
    </citation>
    <scope>NUCLEOTIDE SEQUENCE</scope>
    <source>
        <strain evidence="7">CCAP 11/70</strain>
    </source>
</reference>
<dbReference type="GO" id="GO:0003785">
    <property type="term" value="F:actin monomer binding"/>
    <property type="evidence" value="ECO:0007669"/>
    <property type="project" value="TreeGrafter"/>
</dbReference>
<name>A0A836C3R5_9CHLO</name>
<dbReference type="SUPFAM" id="SSF55770">
    <property type="entry name" value="Profilin (actin-binding protein)"/>
    <property type="match status" value="1"/>
</dbReference>
<dbReference type="OrthoDB" id="421374at2759"/>
<evidence type="ECO:0000256" key="4">
    <source>
        <dbReference type="ARBA" id="ARBA00023203"/>
    </source>
</evidence>
<evidence type="ECO:0000313" key="7">
    <source>
        <dbReference type="EMBL" id="KAG2497964.1"/>
    </source>
</evidence>
<proteinExistence type="inferred from homology"/>
<dbReference type="AlphaFoldDB" id="A0A836C3R5"/>
<dbReference type="PANTHER" id="PTHR11604">
    <property type="entry name" value="PROFILIN"/>
    <property type="match status" value="1"/>
</dbReference>
<dbReference type="CDD" id="cd00148">
    <property type="entry name" value="PROF"/>
    <property type="match status" value="1"/>
</dbReference>
<comment type="similarity">
    <text evidence="2 6">Belongs to the profilin family.</text>
</comment>
<evidence type="ECO:0000256" key="1">
    <source>
        <dbReference type="ARBA" id="ARBA00004245"/>
    </source>
</evidence>
<dbReference type="InterPro" id="IPR036140">
    <property type="entry name" value="PFN_sf"/>
</dbReference>
<dbReference type="GO" id="GO:0005938">
    <property type="term" value="C:cell cortex"/>
    <property type="evidence" value="ECO:0007669"/>
    <property type="project" value="TreeGrafter"/>
</dbReference>
<comment type="caution">
    <text evidence="7">The sequence shown here is derived from an EMBL/GenBank/DDBJ whole genome shotgun (WGS) entry which is preliminary data.</text>
</comment>
<dbReference type="Pfam" id="PF00235">
    <property type="entry name" value="Profilin"/>
    <property type="match status" value="1"/>
</dbReference>
<gene>
    <name evidence="7" type="ORF">HYH03_004225</name>
</gene>
<keyword evidence="4 6" id="KW-0009">Actin-binding</keyword>
<dbReference type="InterPro" id="IPR048278">
    <property type="entry name" value="PFN"/>
</dbReference>
<accession>A0A836C3R5</accession>
<dbReference type="SMART" id="SM00392">
    <property type="entry name" value="PROF"/>
    <property type="match status" value="1"/>
</dbReference>
<protein>
    <recommendedName>
        <fullName evidence="6">Profilin</fullName>
    </recommendedName>
</protein>
<keyword evidence="5" id="KW-0206">Cytoskeleton</keyword>
<evidence type="ECO:0000256" key="6">
    <source>
        <dbReference type="RuleBase" id="RU003909"/>
    </source>
</evidence>
<evidence type="ECO:0000256" key="3">
    <source>
        <dbReference type="ARBA" id="ARBA00022490"/>
    </source>
</evidence>
<dbReference type="PRINTS" id="PR00392">
    <property type="entry name" value="PROFILIN"/>
</dbReference>
<dbReference type="InterPro" id="IPR005455">
    <property type="entry name" value="PFN_euk"/>
</dbReference>
<evidence type="ECO:0000313" key="8">
    <source>
        <dbReference type="Proteomes" id="UP000612055"/>
    </source>
</evidence>
<dbReference type="Gene3D" id="3.30.450.30">
    <property type="entry name" value="Dynein light chain 2a, cytoplasmic"/>
    <property type="match status" value="1"/>
</dbReference>
<evidence type="ECO:0000256" key="5">
    <source>
        <dbReference type="ARBA" id="ARBA00023212"/>
    </source>
</evidence>
<dbReference type="EMBL" id="JAEHOE010000012">
    <property type="protein sequence ID" value="KAG2497964.1"/>
    <property type="molecule type" value="Genomic_DNA"/>
</dbReference>
<dbReference type="PANTHER" id="PTHR11604:SF0">
    <property type="entry name" value="PROFILIN"/>
    <property type="match status" value="1"/>
</dbReference>
<dbReference type="Proteomes" id="UP000612055">
    <property type="component" value="Unassembled WGS sequence"/>
</dbReference>
<keyword evidence="8" id="KW-1185">Reference proteome</keyword>
<dbReference type="PRINTS" id="PR01640">
    <property type="entry name" value="PROFILINPLNT"/>
</dbReference>
<dbReference type="GO" id="GO:0005856">
    <property type="term" value="C:cytoskeleton"/>
    <property type="evidence" value="ECO:0007669"/>
    <property type="project" value="UniProtKB-SubCell"/>
</dbReference>
<organism evidence="7 8">
    <name type="scientific">Edaphochlamys debaryana</name>
    <dbReference type="NCBI Taxonomy" id="47281"/>
    <lineage>
        <taxon>Eukaryota</taxon>
        <taxon>Viridiplantae</taxon>
        <taxon>Chlorophyta</taxon>
        <taxon>core chlorophytes</taxon>
        <taxon>Chlorophyceae</taxon>
        <taxon>CS clade</taxon>
        <taxon>Chlamydomonadales</taxon>
        <taxon>Chlamydomonadales incertae sedis</taxon>
        <taxon>Edaphochlamys</taxon>
    </lineage>
</organism>
<evidence type="ECO:0000256" key="2">
    <source>
        <dbReference type="ARBA" id="ARBA00010058"/>
    </source>
</evidence>